<dbReference type="AlphaFoldDB" id="A0AAE1SIC3"/>
<feature type="transmembrane region" description="Helical" evidence="1">
    <location>
        <begin position="16"/>
        <end position="34"/>
    </location>
</feature>
<keyword evidence="3" id="KW-1185">Reference proteome</keyword>
<keyword evidence="1" id="KW-0812">Transmembrane</keyword>
<reference evidence="2" key="1">
    <citation type="submission" date="2023-12" db="EMBL/GenBank/DDBJ databases">
        <title>Genome assembly of Anisodus tanguticus.</title>
        <authorList>
            <person name="Wang Y.-J."/>
        </authorList>
    </citation>
    <scope>NUCLEOTIDE SEQUENCE</scope>
    <source>
        <strain evidence="2">KB-2021</strain>
        <tissue evidence="2">Leaf</tissue>
    </source>
</reference>
<comment type="caution">
    <text evidence="2">The sequence shown here is derived from an EMBL/GenBank/DDBJ whole genome shotgun (WGS) entry which is preliminary data.</text>
</comment>
<evidence type="ECO:0000313" key="2">
    <source>
        <dbReference type="EMBL" id="KAK4370272.1"/>
    </source>
</evidence>
<accession>A0AAE1SIC3</accession>
<feature type="transmembrane region" description="Helical" evidence="1">
    <location>
        <begin position="41"/>
        <end position="65"/>
    </location>
</feature>
<evidence type="ECO:0000256" key="1">
    <source>
        <dbReference type="SAM" id="Phobius"/>
    </source>
</evidence>
<name>A0AAE1SIC3_9SOLA</name>
<proteinExistence type="predicted"/>
<dbReference type="EMBL" id="JAVYJV010000005">
    <property type="protein sequence ID" value="KAK4370272.1"/>
    <property type="molecule type" value="Genomic_DNA"/>
</dbReference>
<evidence type="ECO:0000313" key="3">
    <source>
        <dbReference type="Proteomes" id="UP001291623"/>
    </source>
</evidence>
<organism evidence="2 3">
    <name type="scientific">Anisodus tanguticus</name>
    <dbReference type="NCBI Taxonomy" id="243964"/>
    <lineage>
        <taxon>Eukaryota</taxon>
        <taxon>Viridiplantae</taxon>
        <taxon>Streptophyta</taxon>
        <taxon>Embryophyta</taxon>
        <taxon>Tracheophyta</taxon>
        <taxon>Spermatophyta</taxon>
        <taxon>Magnoliopsida</taxon>
        <taxon>eudicotyledons</taxon>
        <taxon>Gunneridae</taxon>
        <taxon>Pentapetalae</taxon>
        <taxon>asterids</taxon>
        <taxon>lamiids</taxon>
        <taxon>Solanales</taxon>
        <taxon>Solanaceae</taxon>
        <taxon>Solanoideae</taxon>
        <taxon>Hyoscyameae</taxon>
        <taxon>Anisodus</taxon>
    </lineage>
</organism>
<protein>
    <submittedName>
        <fullName evidence="2">Uncharacterized protein</fullName>
    </submittedName>
</protein>
<dbReference type="Proteomes" id="UP001291623">
    <property type="component" value="Unassembled WGS sequence"/>
</dbReference>
<gene>
    <name evidence="2" type="ORF">RND71_009747</name>
</gene>
<keyword evidence="1" id="KW-0472">Membrane</keyword>
<keyword evidence="1" id="KW-1133">Transmembrane helix</keyword>
<sequence length="125" mass="13403">MMIGVGVDLISGMHDLILLLSWTSLHFSCFVCKFRTASLPFLFCLLFCLIKHLESILGLVLFVVAKSTTRGFPTTHSSENIASLAKKLGGSSGKLIQATATDVSSEGLTMDSILKASSDHILSVL</sequence>